<evidence type="ECO:0000313" key="1">
    <source>
        <dbReference type="EMBL" id="KAJ9062041.1"/>
    </source>
</evidence>
<accession>A0ACC2SI39</accession>
<dbReference type="Proteomes" id="UP001165960">
    <property type="component" value="Unassembled WGS sequence"/>
</dbReference>
<organism evidence="1 2">
    <name type="scientific">Entomophthora muscae</name>
    <dbReference type="NCBI Taxonomy" id="34485"/>
    <lineage>
        <taxon>Eukaryota</taxon>
        <taxon>Fungi</taxon>
        <taxon>Fungi incertae sedis</taxon>
        <taxon>Zoopagomycota</taxon>
        <taxon>Entomophthoromycotina</taxon>
        <taxon>Entomophthoromycetes</taxon>
        <taxon>Entomophthorales</taxon>
        <taxon>Entomophthoraceae</taxon>
        <taxon>Entomophthora</taxon>
    </lineage>
</organism>
<sequence>MNTTSSLESWHNKFANCVGVKKPKFNVLINKLKVEQASNETLYQEFLDGHQSVSQSIKNLNIFEIVTKNSLLPYNSSNWIHLEIIAKVIGHVTSKTALQFMPSQI</sequence>
<name>A0ACC2SI39_9FUNG</name>
<reference evidence="1" key="1">
    <citation type="submission" date="2022-04" db="EMBL/GenBank/DDBJ databases">
        <title>Genome of the entomopathogenic fungus Entomophthora muscae.</title>
        <authorList>
            <person name="Elya C."/>
            <person name="Lovett B.R."/>
            <person name="Lee E."/>
            <person name="Macias A.M."/>
            <person name="Hajek A.E."/>
            <person name="De Bivort B.L."/>
            <person name="Kasson M.T."/>
            <person name="De Fine Licht H.H."/>
            <person name="Stajich J.E."/>
        </authorList>
    </citation>
    <scope>NUCLEOTIDE SEQUENCE</scope>
    <source>
        <strain evidence="1">Berkeley</strain>
    </source>
</reference>
<dbReference type="EMBL" id="QTSX02005028">
    <property type="protein sequence ID" value="KAJ9062041.1"/>
    <property type="molecule type" value="Genomic_DNA"/>
</dbReference>
<protein>
    <submittedName>
        <fullName evidence="1">Uncharacterized protein</fullName>
    </submittedName>
</protein>
<keyword evidence="2" id="KW-1185">Reference proteome</keyword>
<comment type="caution">
    <text evidence="1">The sequence shown here is derived from an EMBL/GenBank/DDBJ whole genome shotgun (WGS) entry which is preliminary data.</text>
</comment>
<gene>
    <name evidence="1" type="ORF">DSO57_1014895</name>
</gene>
<evidence type="ECO:0000313" key="2">
    <source>
        <dbReference type="Proteomes" id="UP001165960"/>
    </source>
</evidence>
<proteinExistence type="predicted"/>